<dbReference type="EC" id="2.4.1.-" evidence="10"/>
<dbReference type="InterPro" id="IPR005599">
    <property type="entry name" value="GPI_mannosylTrfase"/>
</dbReference>
<keyword evidence="12" id="KW-1185">Reference proteome</keyword>
<keyword evidence="8 10" id="KW-1133">Transmembrane helix</keyword>
<feature type="transmembrane region" description="Helical" evidence="10">
    <location>
        <begin position="67"/>
        <end position="85"/>
    </location>
</feature>
<dbReference type="GO" id="GO:0016757">
    <property type="term" value="F:glycosyltransferase activity"/>
    <property type="evidence" value="ECO:0007669"/>
    <property type="project" value="UniProtKB-KW"/>
</dbReference>
<evidence type="ECO:0000256" key="10">
    <source>
        <dbReference type="RuleBase" id="RU363075"/>
    </source>
</evidence>
<keyword evidence="5" id="KW-0808">Transferase</keyword>
<keyword evidence="9 10" id="KW-0472">Membrane</keyword>
<dbReference type="EMBL" id="JBGFUD010003371">
    <property type="protein sequence ID" value="MFH4978646.1"/>
    <property type="molecule type" value="Genomic_DNA"/>
</dbReference>
<feature type="transmembrane region" description="Helical" evidence="10">
    <location>
        <begin position="37"/>
        <end position="55"/>
    </location>
</feature>
<evidence type="ECO:0000256" key="4">
    <source>
        <dbReference type="ARBA" id="ARBA00022676"/>
    </source>
</evidence>
<evidence type="ECO:0000256" key="1">
    <source>
        <dbReference type="ARBA" id="ARBA00004477"/>
    </source>
</evidence>
<dbReference type="PANTHER" id="PTHR22760">
    <property type="entry name" value="GLYCOSYLTRANSFERASE"/>
    <property type="match status" value="1"/>
</dbReference>
<name>A0ABD6EHF1_9BILA</name>
<feature type="transmembrane region" description="Helical" evidence="10">
    <location>
        <begin position="7"/>
        <end position="25"/>
    </location>
</feature>
<comment type="caution">
    <text evidence="11">The sequence shown here is derived from an EMBL/GenBank/DDBJ whole genome shotgun (WGS) entry which is preliminary data.</text>
</comment>
<comment type="pathway">
    <text evidence="2">Protein modification; protein glycosylation.</text>
</comment>
<evidence type="ECO:0000313" key="12">
    <source>
        <dbReference type="Proteomes" id="UP001608902"/>
    </source>
</evidence>
<gene>
    <name evidence="11" type="ORF">AB6A40_005355</name>
</gene>
<keyword evidence="4 10" id="KW-0328">Glycosyltransferase</keyword>
<keyword evidence="7 10" id="KW-0256">Endoplasmic reticulum</keyword>
<accession>A0ABD6EHF1</accession>
<reference evidence="11 12" key="1">
    <citation type="submission" date="2024-08" db="EMBL/GenBank/DDBJ databases">
        <title>Gnathostoma spinigerum genome.</title>
        <authorList>
            <person name="Gonzalez-Bertolin B."/>
            <person name="Monzon S."/>
            <person name="Zaballos A."/>
            <person name="Jimenez P."/>
            <person name="Dekumyoy P."/>
            <person name="Varona S."/>
            <person name="Cuesta I."/>
            <person name="Sumanam S."/>
            <person name="Adisakwattana P."/>
            <person name="Gasser R.B."/>
            <person name="Hernandez-Gonzalez A."/>
            <person name="Young N.D."/>
            <person name="Perteguer M.J."/>
        </authorList>
    </citation>
    <scope>NUCLEOTIDE SEQUENCE [LARGE SCALE GENOMIC DNA]</scope>
    <source>
        <strain evidence="11">AL3</strain>
        <tissue evidence="11">Liver</tissue>
    </source>
</reference>
<evidence type="ECO:0000256" key="7">
    <source>
        <dbReference type="ARBA" id="ARBA00022824"/>
    </source>
</evidence>
<feature type="transmembrane region" description="Helical" evidence="10">
    <location>
        <begin position="97"/>
        <end position="115"/>
    </location>
</feature>
<dbReference type="Pfam" id="PF03901">
    <property type="entry name" value="Glyco_transf_22"/>
    <property type="match status" value="1"/>
</dbReference>
<evidence type="ECO:0000256" key="8">
    <source>
        <dbReference type="ARBA" id="ARBA00022989"/>
    </source>
</evidence>
<organism evidence="11 12">
    <name type="scientific">Gnathostoma spinigerum</name>
    <dbReference type="NCBI Taxonomy" id="75299"/>
    <lineage>
        <taxon>Eukaryota</taxon>
        <taxon>Metazoa</taxon>
        <taxon>Ecdysozoa</taxon>
        <taxon>Nematoda</taxon>
        <taxon>Chromadorea</taxon>
        <taxon>Rhabditida</taxon>
        <taxon>Spirurina</taxon>
        <taxon>Gnathostomatomorpha</taxon>
        <taxon>Gnathostomatoidea</taxon>
        <taxon>Gnathostomatidae</taxon>
        <taxon>Gnathostoma</taxon>
    </lineage>
</organism>
<evidence type="ECO:0000256" key="2">
    <source>
        <dbReference type="ARBA" id="ARBA00004922"/>
    </source>
</evidence>
<evidence type="ECO:0000256" key="5">
    <source>
        <dbReference type="ARBA" id="ARBA00022679"/>
    </source>
</evidence>
<comment type="subcellular location">
    <subcellularLocation>
        <location evidence="1 10">Endoplasmic reticulum membrane</location>
        <topology evidence="1 10">Multi-pass membrane protein</topology>
    </subcellularLocation>
</comment>
<comment type="similarity">
    <text evidence="3 10">Belongs to the glycosyltransferase 22 family.</text>
</comment>
<dbReference type="PANTHER" id="PTHR22760:SF2">
    <property type="entry name" value="ALPHA-1,2-MANNOSYLTRANSFERASE ALG9"/>
    <property type="match status" value="1"/>
</dbReference>
<proteinExistence type="inferred from homology"/>
<keyword evidence="6 10" id="KW-0812">Transmembrane</keyword>
<evidence type="ECO:0000256" key="6">
    <source>
        <dbReference type="ARBA" id="ARBA00022692"/>
    </source>
</evidence>
<evidence type="ECO:0000256" key="3">
    <source>
        <dbReference type="ARBA" id="ARBA00007063"/>
    </source>
</evidence>
<evidence type="ECO:0000256" key="9">
    <source>
        <dbReference type="ARBA" id="ARBA00023136"/>
    </source>
</evidence>
<sequence length="307" mass="35383">MFPFLHCCYSISSQIVLYFLILVIIEGRSLKYWHRFLPVLFIFLSLLLWIMIFFSQPHKEERFLFPVYSLIAVLAAVTLDAIPRLGAMVSGESSRRFWSALVAFCLVLFACFSLSRSAALHRNYAAPIDVYKGFNEYLATPEVLDQPRFAIREDGAKIRLCVGKEWYRFPSSFFLPSQLSDSHGRRRSVELAFIKSEFSGLLPKPFAAMSLPAVTRAVPTEMNDLNKEEPSRYVSVESCDFLVDLETPDTTATEPNYAQQNDTWKSVVHHRFLISSLSDPVFRAFYIPFTPEARLRFGMYHILERKL</sequence>
<dbReference type="GO" id="GO:0005789">
    <property type="term" value="C:endoplasmic reticulum membrane"/>
    <property type="evidence" value="ECO:0007669"/>
    <property type="project" value="UniProtKB-SubCell"/>
</dbReference>
<dbReference type="Proteomes" id="UP001608902">
    <property type="component" value="Unassembled WGS sequence"/>
</dbReference>
<dbReference type="AlphaFoldDB" id="A0ABD6EHF1"/>
<comment type="caution">
    <text evidence="10">Lacks conserved residue(s) required for the propagation of feature annotation.</text>
</comment>
<protein>
    <recommendedName>
        <fullName evidence="10">Mannosyltransferase</fullName>
        <ecNumber evidence="10">2.4.1.-</ecNumber>
    </recommendedName>
</protein>
<evidence type="ECO:0000313" key="11">
    <source>
        <dbReference type="EMBL" id="MFH4978646.1"/>
    </source>
</evidence>